<dbReference type="PROSITE" id="PS50110">
    <property type="entry name" value="RESPONSE_REGULATORY"/>
    <property type="match status" value="1"/>
</dbReference>
<accession>A0A4Q1D336</accession>
<evidence type="ECO:0000313" key="3">
    <source>
        <dbReference type="EMBL" id="RXK82810.1"/>
    </source>
</evidence>
<evidence type="ECO:0000259" key="2">
    <source>
        <dbReference type="PROSITE" id="PS50110"/>
    </source>
</evidence>
<gene>
    <name evidence="3" type="ORF">ESB13_11770</name>
</gene>
<keyword evidence="4" id="KW-1185">Reference proteome</keyword>
<organism evidence="3 4">
    <name type="scientific">Filimonas effusa</name>
    <dbReference type="NCBI Taxonomy" id="2508721"/>
    <lineage>
        <taxon>Bacteria</taxon>
        <taxon>Pseudomonadati</taxon>
        <taxon>Bacteroidota</taxon>
        <taxon>Chitinophagia</taxon>
        <taxon>Chitinophagales</taxon>
        <taxon>Chitinophagaceae</taxon>
        <taxon>Filimonas</taxon>
    </lineage>
</organism>
<dbReference type="Proteomes" id="UP000290545">
    <property type="component" value="Unassembled WGS sequence"/>
</dbReference>
<dbReference type="AlphaFoldDB" id="A0A4Q1D336"/>
<dbReference type="PANTHER" id="PTHR44520">
    <property type="entry name" value="RESPONSE REGULATOR RCP1-RELATED"/>
    <property type="match status" value="1"/>
</dbReference>
<keyword evidence="1" id="KW-0597">Phosphoprotein</keyword>
<protein>
    <submittedName>
        <fullName evidence="3">Response regulator</fullName>
    </submittedName>
</protein>
<dbReference type="OrthoDB" id="7631574at2"/>
<dbReference type="InterPro" id="IPR011006">
    <property type="entry name" value="CheY-like_superfamily"/>
</dbReference>
<dbReference type="GO" id="GO:0000160">
    <property type="term" value="P:phosphorelay signal transduction system"/>
    <property type="evidence" value="ECO:0007669"/>
    <property type="project" value="InterPro"/>
</dbReference>
<reference evidence="3 4" key="1">
    <citation type="submission" date="2019-01" db="EMBL/GenBank/DDBJ databases">
        <title>Filimonas sp. strain TTM-71.</title>
        <authorList>
            <person name="Chen W.-M."/>
        </authorList>
    </citation>
    <scope>NUCLEOTIDE SEQUENCE [LARGE SCALE GENOMIC DNA]</scope>
    <source>
        <strain evidence="3 4">TTM-71</strain>
    </source>
</reference>
<feature type="domain" description="Response regulatory" evidence="2">
    <location>
        <begin position="8"/>
        <end position="131"/>
    </location>
</feature>
<name>A0A4Q1D336_9BACT</name>
<dbReference type="Pfam" id="PF00072">
    <property type="entry name" value="Response_reg"/>
    <property type="match status" value="1"/>
</dbReference>
<evidence type="ECO:0000313" key="4">
    <source>
        <dbReference type="Proteomes" id="UP000290545"/>
    </source>
</evidence>
<dbReference type="InterPro" id="IPR052893">
    <property type="entry name" value="TCS_response_regulator"/>
</dbReference>
<dbReference type="SUPFAM" id="SSF52172">
    <property type="entry name" value="CheY-like"/>
    <property type="match status" value="1"/>
</dbReference>
<evidence type="ECO:0000256" key="1">
    <source>
        <dbReference type="PROSITE-ProRule" id="PRU00169"/>
    </source>
</evidence>
<dbReference type="PANTHER" id="PTHR44520:SF2">
    <property type="entry name" value="RESPONSE REGULATOR RCP1"/>
    <property type="match status" value="1"/>
</dbReference>
<dbReference type="Gene3D" id="3.40.50.2300">
    <property type="match status" value="1"/>
</dbReference>
<dbReference type="InterPro" id="IPR001789">
    <property type="entry name" value="Sig_transdc_resp-reg_receiver"/>
</dbReference>
<dbReference type="SMART" id="SM00448">
    <property type="entry name" value="REC"/>
    <property type="match status" value="1"/>
</dbReference>
<sequence>MAMSLNIKILLADDDKEDQLILSDAFHQIGITNAVHFEDNGEGALQHLERSFEENVLPQLIILDLNMPRMNGTQTLRILKQDARFKHIPIIIYSTSLNNIERDECIRLGAHSYIIKPLTFSEYIKSAEYFYNLCLPAPNEQ</sequence>
<feature type="modified residue" description="4-aspartylphosphate" evidence="1">
    <location>
        <position position="64"/>
    </location>
</feature>
<dbReference type="EMBL" id="SDHZ01000002">
    <property type="protein sequence ID" value="RXK82810.1"/>
    <property type="molecule type" value="Genomic_DNA"/>
</dbReference>
<comment type="caution">
    <text evidence="3">The sequence shown here is derived from an EMBL/GenBank/DDBJ whole genome shotgun (WGS) entry which is preliminary data.</text>
</comment>
<proteinExistence type="predicted"/>
<dbReference type="CDD" id="cd17557">
    <property type="entry name" value="REC_Rcp-like"/>
    <property type="match status" value="1"/>
</dbReference>